<evidence type="ECO:0000256" key="1">
    <source>
        <dbReference type="SAM" id="MobiDB-lite"/>
    </source>
</evidence>
<feature type="region of interest" description="Disordered" evidence="1">
    <location>
        <begin position="340"/>
        <end position="381"/>
    </location>
</feature>
<accession>L8HC50</accession>
<proteinExistence type="predicted"/>
<gene>
    <name evidence="2" type="ORF">ACA1_150070</name>
</gene>
<protein>
    <submittedName>
        <fullName evidence="2">Uncharacterized protein</fullName>
    </submittedName>
</protein>
<evidence type="ECO:0000313" key="2">
    <source>
        <dbReference type="EMBL" id="ELR22817.1"/>
    </source>
</evidence>
<dbReference type="EMBL" id="KB007870">
    <property type="protein sequence ID" value="ELR22817.1"/>
    <property type="molecule type" value="Genomic_DNA"/>
</dbReference>
<feature type="region of interest" description="Disordered" evidence="1">
    <location>
        <begin position="117"/>
        <end position="227"/>
    </location>
</feature>
<dbReference type="KEGG" id="acan:ACA1_150070"/>
<feature type="compositionally biased region" description="Low complexity" evidence="1">
    <location>
        <begin position="50"/>
        <end position="64"/>
    </location>
</feature>
<feature type="compositionally biased region" description="Polar residues" evidence="1">
    <location>
        <begin position="120"/>
        <end position="142"/>
    </location>
</feature>
<sequence length="381" mass="40378">MSERKDKAKTLQSYHEASASTSSLLGSVKDGISSNSNSPSSKLSRTMRDPASSSPSTSATSSPSGKDKKEAKKNHKHAKDKEPSVDQEQLLLQAENRPQCECGTACTSQDPLHWVHFQHTPRSPTASASSHEVRVRSSSPSTTEREPAKSGRKTPRGKSTRRKSRDRTQQPAGGDGDDGSSSDSGSGVMGTVIVHSGDLGGSIHSLSGGSSAVSDDDYNNDDDEGSGTMVIRDEVMLERLHSGDYDATAAPGANGDDAAASVIVHSSRSEVQPSSSANSPRPWLNKYRSPETWERNIIALEKGEFTEDMNEEAFGKYVRNKPRPSAQQLFVQLSSPALLAAREKASASAPSSPSAKTKKKSKKTPSSAASSPTSSAPSTPH</sequence>
<feature type="compositionally biased region" description="Low complexity" evidence="1">
    <location>
        <begin position="346"/>
        <end position="355"/>
    </location>
</feature>
<dbReference type="Proteomes" id="UP000011083">
    <property type="component" value="Unassembled WGS sequence"/>
</dbReference>
<feature type="compositionally biased region" description="Low complexity" evidence="1">
    <location>
        <begin position="364"/>
        <end position="381"/>
    </location>
</feature>
<feature type="compositionally biased region" description="Polar residues" evidence="1">
    <location>
        <begin position="265"/>
        <end position="279"/>
    </location>
</feature>
<feature type="compositionally biased region" description="Acidic residues" evidence="1">
    <location>
        <begin position="214"/>
        <end position="225"/>
    </location>
</feature>
<organism evidence="2 3">
    <name type="scientific">Acanthamoeba castellanii (strain ATCC 30010 / Neff)</name>
    <dbReference type="NCBI Taxonomy" id="1257118"/>
    <lineage>
        <taxon>Eukaryota</taxon>
        <taxon>Amoebozoa</taxon>
        <taxon>Discosea</taxon>
        <taxon>Longamoebia</taxon>
        <taxon>Centramoebida</taxon>
        <taxon>Acanthamoebidae</taxon>
        <taxon>Acanthamoeba</taxon>
    </lineage>
</organism>
<dbReference type="VEuPathDB" id="AmoebaDB:ACA1_150070"/>
<keyword evidence="3" id="KW-1185">Reference proteome</keyword>
<feature type="region of interest" description="Disordered" evidence="1">
    <location>
        <begin position="265"/>
        <end position="288"/>
    </location>
</feature>
<reference evidence="2 3" key="1">
    <citation type="journal article" date="2013" name="Genome Biol.">
        <title>Genome of Acanthamoeba castellanii highlights extensive lateral gene transfer and early evolution of tyrosine kinase signaling.</title>
        <authorList>
            <person name="Clarke M."/>
            <person name="Lohan A.J."/>
            <person name="Liu B."/>
            <person name="Lagkouvardos I."/>
            <person name="Roy S."/>
            <person name="Zafar N."/>
            <person name="Bertelli C."/>
            <person name="Schilde C."/>
            <person name="Kianianmomeni A."/>
            <person name="Burglin T.R."/>
            <person name="Frech C."/>
            <person name="Turcotte B."/>
            <person name="Kopec K.O."/>
            <person name="Synnott J.M."/>
            <person name="Choo C."/>
            <person name="Paponov I."/>
            <person name="Finkler A."/>
            <person name="Soon Heng Tan C."/>
            <person name="Hutchins A.P."/>
            <person name="Weinmeier T."/>
            <person name="Rattei T."/>
            <person name="Chu J.S."/>
            <person name="Gimenez G."/>
            <person name="Irimia M."/>
            <person name="Rigden D.J."/>
            <person name="Fitzpatrick D.A."/>
            <person name="Lorenzo-Morales J."/>
            <person name="Bateman A."/>
            <person name="Chiu C.H."/>
            <person name="Tang P."/>
            <person name="Hegemann P."/>
            <person name="Fromm H."/>
            <person name="Raoult D."/>
            <person name="Greub G."/>
            <person name="Miranda-Saavedra D."/>
            <person name="Chen N."/>
            <person name="Nash P."/>
            <person name="Ginger M.L."/>
            <person name="Horn M."/>
            <person name="Schaap P."/>
            <person name="Caler L."/>
            <person name="Loftus B."/>
        </authorList>
    </citation>
    <scope>NUCLEOTIDE SEQUENCE [LARGE SCALE GENOMIC DNA]</scope>
    <source>
        <strain evidence="2 3">Neff</strain>
    </source>
</reference>
<dbReference type="RefSeq" id="XP_004351594.1">
    <property type="nucleotide sequence ID" value="XM_004351542.1"/>
</dbReference>
<feature type="region of interest" description="Disordered" evidence="1">
    <location>
        <begin position="1"/>
        <end position="92"/>
    </location>
</feature>
<feature type="compositionally biased region" description="Low complexity" evidence="1">
    <location>
        <begin position="201"/>
        <end position="213"/>
    </location>
</feature>
<name>L8HC50_ACACF</name>
<dbReference type="GeneID" id="14923778"/>
<feature type="compositionally biased region" description="Basic residues" evidence="1">
    <location>
        <begin position="150"/>
        <end position="165"/>
    </location>
</feature>
<dbReference type="AlphaFoldDB" id="L8HC50"/>
<evidence type="ECO:0000313" key="3">
    <source>
        <dbReference type="Proteomes" id="UP000011083"/>
    </source>
</evidence>
<feature type="compositionally biased region" description="Polar residues" evidence="1">
    <location>
        <begin position="10"/>
        <end position="25"/>
    </location>
</feature>